<feature type="compositionally biased region" description="Basic and acidic residues" evidence="1">
    <location>
        <begin position="335"/>
        <end position="350"/>
    </location>
</feature>
<feature type="region of interest" description="Disordered" evidence="1">
    <location>
        <begin position="309"/>
        <end position="386"/>
    </location>
</feature>
<feature type="compositionally biased region" description="Basic residues" evidence="1">
    <location>
        <begin position="1"/>
        <end position="10"/>
    </location>
</feature>
<gene>
    <name evidence="2" type="ORF">BU14_0093s0050</name>
</gene>
<feature type="region of interest" description="Disordered" evidence="1">
    <location>
        <begin position="1"/>
        <end position="30"/>
    </location>
</feature>
<feature type="region of interest" description="Disordered" evidence="1">
    <location>
        <begin position="160"/>
        <end position="181"/>
    </location>
</feature>
<reference evidence="2 3" key="1">
    <citation type="submission" date="2017-03" db="EMBL/GenBank/DDBJ databases">
        <title>WGS assembly of Porphyra umbilicalis.</title>
        <authorList>
            <person name="Brawley S.H."/>
            <person name="Blouin N.A."/>
            <person name="Ficko-Blean E."/>
            <person name="Wheeler G.L."/>
            <person name="Lohr M."/>
            <person name="Goodson H.V."/>
            <person name="Jenkins J.W."/>
            <person name="Blaby-Haas C.E."/>
            <person name="Helliwell K.E."/>
            <person name="Chan C."/>
            <person name="Marriage T."/>
            <person name="Bhattacharya D."/>
            <person name="Klein A.S."/>
            <person name="Badis Y."/>
            <person name="Brodie J."/>
            <person name="Cao Y."/>
            <person name="Collen J."/>
            <person name="Dittami S.M."/>
            <person name="Gachon C.M."/>
            <person name="Green B.R."/>
            <person name="Karpowicz S."/>
            <person name="Kim J.W."/>
            <person name="Kudahl U."/>
            <person name="Lin S."/>
            <person name="Michel G."/>
            <person name="Mittag M."/>
            <person name="Olson B.J."/>
            <person name="Pangilinan J."/>
            <person name="Peng Y."/>
            <person name="Qiu H."/>
            <person name="Shu S."/>
            <person name="Singer J.T."/>
            <person name="Smith A.G."/>
            <person name="Sprecher B.N."/>
            <person name="Wagner V."/>
            <person name="Wang W."/>
            <person name="Wang Z.-Y."/>
            <person name="Yan J."/>
            <person name="Yarish C."/>
            <person name="Zoeuner-Riek S."/>
            <person name="Zhuang Y."/>
            <person name="Zou Y."/>
            <person name="Lindquist E.A."/>
            <person name="Grimwood J."/>
            <person name="Barry K."/>
            <person name="Rokhsar D.S."/>
            <person name="Schmutz J."/>
            <person name="Stiller J.W."/>
            <person name="Grossman A.R."/>
            <person name="Prochnik S.E."/>
        </authorList>
    </citation>
    <scope>NUCLEOTIDE SEQUENCE [LARGE SCALE GENOMIC DNA]</scope>
    <source>
        <strain evidence="2">4086291</strain>
    </source>
</reference>
<evidence type="ECO:0000313" key="3">
    <source>
        <dbReference type="Proteomes" id="UP000218209"/>
    </source>
</evidence>
<sequence length="515" mass="54751">MAAANRRTRSASRQAASYPQAACRTARQRPCGSWERIVLGWPRHTLGNRRSKDDDSSRGDGACQVPGPRFEGALGADPTPRALSAARMALPTEAKQQGRPIRLTAESSLVRLPLRPNLVIFPDLPMRTRWQQLQPSWFGSDAPPPLVHDAPAWFGGRWQHEKNSAPKEAADRPKRRPTAAAGGDCAVIGVGRPWLPVDRRQKGGARGCGGSWGDLEAWAGRGSRLPRLVTRDAGLGAVVPRGAAHRLRAGPPCRGTEQAVRRGHRVVSAPSLDHSALPPAGVGGSWGTVGGEWGPLPALHAPTQACCSGAGGHPAGRRQPESPPFSRRWPGVRWLTERGGDPRAPPERVVRGLGRRPQGVGDGYAPRPRRRLSEAPFHPNHDPVGDPQRTFARCYPGAKPTVGVAAPAGTSTAVGCSTHPRAAACADARPPARPPACPPVPNVGPLAPPSSSRAPRRICRHLWCAHRTRARPLHLSTHAPQCLGSLHLSLAALCEGVTAFPPTGLRRPPPPQGGV</sequence>
<evidence type="ECO:0000256" key="1">
    <source>
        <dbReference type="SAM" id="MobiDB-lite"/>
    </source>
</evidence>
<keyword evidence="3" id="KW-1185">Reference proteome</keyword>
<dbReference type="EMBL" id="KV918800">
    <property type="protein sequence ID" value="OSX79007.1"/>
    <property type="molecule type" value="Genomic_DNA"/>
</dbReference>
<protein>
    <submittedName>
        <fullName evidence="2">Uncharacterized protein</fullName>
    </submittedName>
</protein>
<dbReference type="Proteomes" id="UP000218209">
    <property type="component" value="Unassembled WGS sequence"/>
</dbReference>
<evidence type="ECO:0000313" key="2">
    <source>
        <dbReference type="EMBL" id="OSX79007.1"/>
    </source>
</evidence>
<name>A0A1X6PDQ1_PORUM</name>
<feature type="compositionally biased region" description="Basic and acidic residues" evidence="1">
    <location>
        <begin position="160"/>
        <end position="172"/>
    </location>
</feature>
<organism evidence="2 3">
    <name type="scientific">Porphyra umbilicalis</name>
    <name type="common">Purple laver</name>
    <name type="synonym">Red alga</name>
    <dbReference type="NCBI Taxonomy" id="2786"/>
    <lineage>
        <taxon>Eukaryota</taxon>
        <taxon>Rhodophyta</taxon>
        <taxon>Bangiophyceae</taxon>
        <taxon>Bangiales</taxon>
        <taxon>Bangiaceae</taxon>
        <taxon>Porphyra</taxon>
    </lineage>
</organism>
<proteinExistence type="predicted"/>
<feature type="region of interest" description="Disordered" evidence="1">
    <location>
        <begin position="45"/>
        <end position="78"/>
    </location>
</feature>
<dbReference type="AlphaFoldDB" id="A0A1X6PDQ1"/>
<accession>A0A1X6PDQ1</accession>